<dbReference type="EMBL" id="CAEZSF010000016">
    <property type="protein sequence ID" value="CAB4530772.1"/>
    <property type="molecule type" value="Genomic_DNA"/>
</dbReference>
<gene>
    <name evidence="2" type="ORF">UFOPK1358_00311</name>
    <name evidence="3" type="ORF">UFOPK2766_01501</name>
</gene>
<dbReference type="PROSITE" id="PS51257">
    <property type="entry name" value="PROKAR_LIPOPROTEIN"/>
    <property type="match status" value="1"/>
</dbReference>
<dbReference type="InterPro" id="IPR001646">
    <property type="entry name" value="5peptide_repeat"/>
</dbReference>
<dbReference type="EMBL" id="CAEZYU010000072">
    <property type="protein sequence ID" value="CAB4748442.1"/>
    <property type="molecule type" value="Genomic_DNA"/>
</dbReference>
<name>A0A6J6AVD0_9ZZZZ</name>
<dbReference type="InterPro" id="IPR051082">
    <property type="entry name" value="Pentapeptide-BTB/POZ_domain"/>
</dbReference>
<sequence>MNTRRHTNTRRLSLAAAALFATATLASCTTPGSAGQTTTTIPSSVPAGSDGTLTPTKAKTGFAVSENKAEVIMAISAISATLTPTGDTSWDLTLQGVDDTMARTGPADSARVATTTFFDDPSNLTVRLGTANSVLSGDVAGTGQSDLIMAVSTPTLNKDNTATLLASSVPTGEIGRALARSGGITITAEGQTTKEINTLPTASSDSITVNNATLYISAGGTEVIDDCAIVPDANCENADLFQSNLVGANLESANLQGANLAMSTLRNANFNEANLDTAQLFRSDLTNSTFIDATLDEATLEQSTLVDADLTGVSAQRVNLFRSELGGINLNDSDFTDSNLAQTIAQGARIKNADFSHADLTGADLRNSDLTGTDLSYANLAGANLTGANLTDANLTGTILWLADINGTTTTRTTWANTTCPDGAQTQQTNRGTPKKPDIQQVCTPIYLPATATIQTAGPRTTKPKTNN</sequence>
<evidence type="ECO:0000313" key="2">
    <source>
        <dbReference type="EMBL" id="CAB4530772.1"/>
    </source>
</evidence>
<proteinExistence type="predicted"/>
<dbReference type="PANTHER" id="PTHR14136">
    <property type="entry name" value="BTB_POZ DOMAIN-CONTAINING PROTEIN KCTD9"/>
    <property type="match status" value="1"/>
</dbReference>
<dbReference type="Gene3D" id="2.160.20.80">
    <property type="entry name" value="E3 ubiquitin-protein ligase SopA"/>
    <property type="match status" value="2"/>
</dbReference>
<feature type="region of interest" description="Disordered" evidence="1">
    <location>
        <begin position="418"/>
        <end position="438"/>
    </location>
</feature>
<dbReference type="SUPFAM" id="SSF141571">
    <property type="entry name" value="Pentapeptide repeat-like"/>
    <property type="match status" value="1"/>
</dbReference>
<evidence type="ECO:0000313" key="3">
    <source>
        <dbReference type="EMBL" id="CAB4748442.1"/>
    </source>
</evidence>
<organism evidence="2">
    <name type="scientific">freshwater metagenome</name>
    <dbReference type="NCBI Taxonomy" id="449393"/>
    <lineage>
        <taxon>unclassified sequences</taxon>
        <taxon>metagenomes</taxon>
        <taxon>ecological metagenomes</taxon>
    </lineage>
</organism>
<dbReference type="Pfam" id="PF00805">
    <property type="entry name" value="Pentapeptide"/>
    <property type="match status" value="4"/>
</dbReference>
<accession>A0A6J6AVD0</accession>
<evidence type="ECO:0000256" key="1">
    <source>
        <dbReference type="SAM" id="MobiDB-lite"/>
    </source>
</evidence>
<protein>
    <submittedName>
        <fullName evidence="2">Unannotated protein</fullName>
    </submittedName>
</protein>
<dbReference type="PANTHER" id="PTHR14136:SF17">
    <property type="entry name" value="BTB_POZ DOMAIN-CONTAINING PROTEIN KCTD9"/>
    <property type="match status" value="1"/>
</dbReference>
<reference evidence="2" key="1">
    <citation type="submission" date="2020-05" db="EMBL/GenBank/DDBJ databases">
        <authorList>
            <person name="Chiriac C."/>
            <person name="Salcher M."/>
            <person name="Ghai R."/>
            <person name="Kavagutti S V."/>
        </authorList>
    </citation>
    <scope>NUCLEOTIDE SEQUENCE</scope>
</reference>
<dbReference type="AlphaFoldDB" id="A0A6J6AVD0"/>
<feature type="compositionally biased region" description="Low complexity" evidence="1">
    <location>
        <begin position="31"/>
        <end position="40"/>
    </location>
</feature>
<feature type="region of interest" description="Disordered" evidence="1">
    <location>
        <begin position="31"/>
        <end position="52"/>
    </location>
</feature>